<dbReference type="AlphaFoldDB" id="A0A2P2P1L5"/>
<accession>A0A2P2P1L5</accession>
<sequence length="39" mass="4457">MTIISSIYSETSLISLPQELCVNFNTWKLQAKNPWTPTT</sequence>
<name>A0A2P2P1L5_RHIMU</name>
<protein>
    <submittedName>
        <fullName evidence="1">Uncharacterized protein</fullName>
    </submittedName>
</protein>
<reference evidence="1" key="1">
    <citation type="submission" date="2018-02" db="EMBL/GenBank/DDBJ databases">
        <title>Rhizophora mucronata_Transcriptome.</title>
        <authorList>
            <person name="Meera S.P."/>
            <person name="Sreeshan A."/>
            <person name="Augustine A."/>
        </authorList>
    </citation>
    <scope>NUCLEOTIDE SEQUENCE</scope>
    <source>
        <tissue evidence="1">Leaf</tissue>
    </source>
</reference>
<organism evidence="1">
    <name type="scientific">Rhizophora mucronata</name>
    <name type="common">Asiatic mangrove</name>
    <dbReference type="NCBI Taxonomy" id="61149"/>
    <lineage>
        <taxon>Eukaryota</taxon>
        <taxon>Viridiplantae</taxon>
        <taxon>Streptophyta</taxon>
        <taxon>Embryophyta</taxon>
        <taxon>Tracheophyta</taxon>
        <taxon>Spermatophyta</taxon>
        <taxon>Magnoliopsida</taxon>
        <taxon>eudicotyledons</taxon>
        <taxon>Gunneridae</taxon>
        <taxon>Pentapetalae</taxon>
        <taxon>rosids</taxon>
        <taxon>fabids</taxon>
        <taxon>Malpighiales</taxon>
        <taxon>Rhizophoraceae</taxon>
        <taxon>Rhizophora</taxon>
    </lineage>
</organism>
<evidence type="ECO:0000313" key="1">
    <source>
        <dbReference type="EMBL" id="MBX48600.1"/>
    </source>
</evidence>
<proteinExistence type="predicted"/>
<dbReference type="EMBL" id="GGEC01068116">
    <property type="protein sequence ID" value="MBX48600.1"/>
    <property type="molecule type" value="Transcribed_RNA"/>
</dbReference>